<dbReference type="InterPro" id="IPR003439">
    <property type="entry name" value="ABC_transporter-like_ATP-bd"/>
</dbReference>
<dbReference type="SUPFAM" id="SSF52540">
    <property type="entry name" value="P-loop containing nucleoside triphosphate hydrolases"/>
    <property type="match status" value="1"/>
</dbReference>
<keyword evidence="8" id="KW-1278">Translocase</keyword>
<keyword evidence="4" id="KW-1003">Cell membrane</keyword>
<evidence type="ECO:0000256" key="5">
    <source>
        <dbReference type="ARBA" id="ARBA00022519"/>
    </source>
</evidence>
<dbReference type="InterPro" id="IPR027417">
    <property type="entry name" value="P-loop_NTPase"/>
</dbReference>
<dbReference type="CDD" id="cd03257">
    <property type="entry name" value="ABC_NikE_OppD_transporters"/>
    <property type="match status" value="1"/>
</dbReference>
<evidence type="ECO:0000313" key="11">
    <source>
        <dbReference type="EMBL" id="EFC91403.1"/>
    </source>
</evidence>
<keyword evidence="12" id="KW-1185">Reference proteome</keyword>
<dbReference type="EMBL" id="ABTR02000001">
    <property type="protein sequence ID" value="EFC91403.1"/>
    <property type="molecule type" value="Genomic_DNA"/>
</dbReference>
<evidence type="ECO:0000256" key="8">
    <source>
        <dbReference type="ARBA" id="ARBA00022967"/>
    </source>
</evidence>
<dbReference type="GO" id="GO:0015833">
    <property type="term" value="P:peptide transport"/>
    <property type="evidence" value="ECO:0007669"/>
    <property type="project" value="InterPro"/>
</dbReference>
<dbReference type="InterPro" id="IPR013563">
    <property type="entry name" value="Oligopep_ABC_C"/>
</dbReference>
<protein>
    <submittedName>
        <fullName evidence="11">Oligopeptide/dipeptide ABC transporter, ATPase subunit</fullName>
    </submittedName>
</protein>
<dbReference type="eggNOG" id="COG0444">
    <property type="taxonomic scope" value="Bacteria"/>
</dbReference>
<dbReference type="RefSeq" id="WP_005660794.1">
    <property type="nucleotide sequence ID" value="NZ_ABTR02000001.1"/>
</dbReference>
<dbReference type="InterPro" id="IPR003593">
    <property type="entry name" value="AAA+_ATPase"/>
</dbReference>
<dbReference type="AlphaFoldDB" id="D2Z7F6"/>
<dbReference type="Proteomes" id="UP000006427">
    <property type="component" value="Unassembled WGS sequence"/>
</dbReference>
<evidence type="ECO:0000256" key="6">
    <source>
        <dbReference type="ARBA" id="ARBA00022741"/>
    </source>
</evidence>
<name>D2Z7F6_9BACT</name>
<dbReference type="PROSITE" id="PS00211">
    <property type="entry name" value="ABC_TRANSPORTER_1"/>
    <property type="match status" value="1"/>
</dbReference>
<accession>D2Z7F6</accession>
<dbReference type="Pfam" id="PF00005">
    <property type="entry name" value="ABC_tran"/>
    <property type="match status" value="1"/>
</dbReference>
<dbReference type="PANTHER" id="PTHR43297">
    <property type="entry name" value="OLIGOPEPTIDE TRANSPORT ATP-BINDING PROTEIN APPD"/>
    <property type="match status" value="1"/>
</dbReference>
<dbReference type="Gene3D" id="3.40.50.300">
    <property type="entry name" value="P-loop containing nucleotide triphosphate hydrolases"/>
    <property type="match status" value="1"/>
</dbReference>
<proteinExistence type="inferred from homology"/>
<comment type="caution">
    <text evidence="11">The sequence shown here is derived from an EMBL/GenBank/DDBJ whole genome shotgun (WGS) entry which is preliminary data.</text>
</comment>
<evidence type="ECO:0000256" key="2">
    <source>
        <dbReference type="ARBA" id="ARBA00005417"/>
    </source>
</evidence>
<evidence type="ECO:0000313" key="12">
    <source>
        <dbReference type="Proteomes" id="UP000006427"/>
    </source>
</evidence>
<dbReference type="Pfam" id="PF08352">
    <property type="entry name" value="oligo_HPY"/>
    <property type="match status" value="1"/>
</dbReference>
<comment type="subcellular location">
    <subcellularLocation>
        <location evidence="1">Cell membrane</location>
        <topology evidence="1">Peripheral membrane protein</topology>
    </subcellularLocation>
</comment>
<evidence type="ECO:0000256" key="7">
    <source>
        <dbReference type="ARBA" id="ARBA00022840"/>
    </source>
</evidence>
<comment type="similarity">
    <text evidence="2">Belongs to the ABC transporter superfamily.</text>
</comment>
<evidence type="ECO:0000256" key="3">
    <source>
        <dbReference type="ARBA" id="ARBA00022448"/>
    </source>
</evidence>
<dbReference type="GO" id="GO:0005886">
    <property type="term" value="C:plasma membrane"/>
    <property type="evidence" value="ECO:0007669"/>
    <property type="project" value="UniProtKB-SubCell"/>
</dbReference>
<keyword evidence="6" id="KW-0547">Nucleotide-binding</keyword>
<dbReference type="FunFam" id="3.40.50.300:FF:000016">
    <property type="entry name" value="Oligopeptide ABC transporter ATP-binding component"/>
    <property type="match status" value="1"/>
</dbReference>
<gene>
    <name evidence="11" type="ORF">Dpep_1377</name>
</gene>
<dbReference type="InterPro" id="IPR017871">
    <property type="entry name" value="ABC_transporter-like_CS"/>
</dbReference>
<dbReference type="GO" id="GO:0005524">
    <property type="term" value="F:ATP binding"/>
    <property type="evidence" value="ECO:0007669"/>
    <property type="project" value="UniProtKB-KW"/>
</dbReference>
<keyword evidence="9" id="KW-0472">Membrane</keyword>
<dbReference type="InterPro" id="IPR050388">
    <property type="entry name" value="ABC_Ni/Peptide_Import"/>
</dbReference>
<evidence type="ECO:0000256" key="1">
    <source>
        <dbReference type="ARBA" id="ARBA00004202"/>
    </source>
</evidence>
<dbReference type="PANTHER" id="PTHR43297:SF14">
    <property type="entry name" value="ATPASE AAA-TYPE CORE DOMAIN-CONTAINING PROTEIN"/>
    <property type="match status" value="1"/>
</dbReference>
<dbReference type="NCBIfam" id="TIGR01727">
    <property type="entry name" value="oligo_HPY"/>
    <property type="match status" value="1"/>
</dbReference>
<evidence type="ECO:0000256" key="4">
    <source>
        <dbReference type="ARBA" id="ARBA00022475"/>
    </source>
</evidence>
<keyword evidence="3" id="KW-0813">Transport</keyword>
<dbReference type="PaxDb" id="469381-Dpep_1377"/>
<keyword evidence="7" id="KW-0067">ATP-binding</keyword>
<dbReference type="SMART" id="SM00382">
    <property type="entry name" value="AAA"/>
    <property type="match status" value="1"/>
</dbReference>
<keyword evidence="5" id="KW-0997">Cell inner membrane</keyword>
<feature type="domain" description="ABC transporter" evidence="10">
    <location>
        <begin position="7"/>
        <end position="258"/>
    </location>
</feature>
<dbReference type="PROSITE" id="PS50893">
    <property type="entry name" value="ABC_TRANSPORTER_2"/>
    <property type="match status" value="1"/>
</dbReference>
<dbReference type="GO" id="GO:0016887">
    <property type="term" value="F:ATP hydrolysis activity"/>
    <property type="evidence" value="ECO:0007669"/>
    <property type="project" value="InterPro"/>
</dbReference>
<organism evidence="11 12">
    <name type="scientific">Dethiosulfovibrio peptidovorans DSM 11002</name>
    <dbReference type="NCBI Taxonomy" id="469381"/>
    <lineage>
        <taxon>Bacteria</taxon>
        <taxon>Thermotogati</taxon>
        <taxon>Synergistota</taxon>
        <taxon>Synergistia</taxon>
        <taxon>Synergistales</taxon>
        <taxon>Dethiosulfovibrionaceae</taxon>
        <taxon>Dethiosulfovibrio</taxon>
    </lineage>
</organism>
<evidence type="ECO:0000256" key="9">
    <source>
        <dbReference type="ARBA" id="ARBA00023136"/>
    </source>
</evidence>
<reference evidence="11 12" key="1">
    <citation type="journal article" date="2010" name="Stand. Genomic Sci.">
        <title>Permanent draft genome sequence of Dethiosulfovibrio peptidovorans type strain (SEBR 4207).</title>
        <authorList>
            <person name="Labutti K."/>
            <person name="Mayilraj S."/>
            <person name="Clum A."/>
            <person name="Lucas S."/>
            <person name="Glavina Del Rio T."/>
            <person name="Nolan M."/>
            <person name="Tice H."/>
            <person name="Cheng J.F."/>
            <person name="Pitluck S."/>
            <person name="Liolios K."/>
            <person name="Ivanova N."/>
            <person name="Mavromatis K."/>
            <person name="Mikhailova N."/>
            <person name="Pati A."/>
            <person name="Goodwin L."/>
            <person name="Chen A."/>
            <person name="Palaniappan K."/>
            <person name="Land M."/>
            <person name="Hauser L."/>
            <person name="Chang Y.J."/>
            <person name="Jeffries C.D."/>
            <person name="Rohde M."/>
            <person name="Spring S."/>
            <person name="Goker M."/>
            <person name="Woyke T."/>
            <person name="Bristow J."/>
            <person name="Eisen J.A."/>
            <person name="Markowitz V."/>
            <person name="Hugenholtz P."/>
            <person name="Kyrpides N.C."/>
            <person name="Klenk H.P."/>
            <person name="Lapidus A."/>
        </authorList>
    </citation>
    <scope>NUCLEOTIDE SEQUENCE [LARGE SCALE GENOMIC DNA]</scope>
    <source>
        <strain evidence="11 12">DSM 11002</strain>
    </source>
</reference>
<dbReference type="STRING" id="469381.Dpep_1377"/>
<evidence type="ECO:0000259" key="10">
    <source>
        <dbReference type="PROSITE" id="PS50893"/>
    </source>
</evidence>
<sequence>MVAEKILEVKDLSTWFYTEEGIVKALEKVSFSIGQGEILGIVGETGCGKSVTSRSIMGLIPQPPGKIVEGQVLFQGRDLLTLPDDEMRSVRGCDMAMIFQDPMSSLNPVLKVGFQVEEAIKAHGSVSDAKARSRALEMFHKVNIPDPEKSLERYPHQFSGGMKQRVMIAMALCCNPKLLIADEPTTALDVSIQAQILSLIKDLQRDFGSSIMLISHDLGVIATMAQMVAVMYAGSIIEYGTVHDIFDSPLHPYTKGLIGAIPRLDRDQERLDVIKGSLPNLIHLPEGCKFRERCPMAEPICATARPPRIIDDNGHEVACYAYR</sequence>